<comment type="caution">
    <text evidence="14">The sequence shown here is derived from an EMBL/GenBank/DDBJ whole genome shotgun (WGS) entry which is preliminary data.</text>
</comment>
<gene>
    <name evidence="11" type="primary">hisS</name>
    <name evidence="14" type="ORF">Q664_11090</name>
</gene>
<name>A0A084SXE8_9BACT</name>
<organism evidence="14 15">
    <name type="scientific">Archangium violaceum Cb vi76</name>
    <dbReference type="NCBI Taxonomy" id="1406225"/>
    <lineage>
        <taxon>Bacteria</taxon>
        <taxon>Pseudomonadati</taxon>
        <taxon>Myxococcota</taxon>
        <taxon>Myxococcia</taxon>
        <taxon>Myxococcales</taxon>
        <taxon>Cystobacterineae</taxon>
        <taxon>Archangiaceae</taxon>
        <taxon>Archangium</taxon>
    </lineage>
</organism>
<dbReference type="InterPro" id="IPR015807">
    <property type="entry name" value="His-tRNA-ligase"/>
</dbReference>
<dbReference type="Pfam" id="PF13393">
    <property type="entry name" value="tRNA-synt_His"/>
    <property type="match status" value="1"/>
</dbReference>
<sequence length="430" mass="47396">MSQKVSGVKGMNDILPGDVEVWQHVERTAREVFGRFGYGEVRTPIVEDTALFVRSVGETTDIVGKEMYTFEDKGGRSLSLRPEGTAPAARAYIEHSINNQEPITRWFYMGPMFRYERMKTGRYRQFHQIGAEGYGSKEPAHDVEMMDMVVQLLQKLGLTDVSLNINSLGDDTCRPAYQSRLVEHLRAHADELCADCKVRLEKNPLRVLDCKNERCQQIANAAPNITESLCEPCRAHFAEVQRKLDVLGIKYVVNPRIMRGLDYYTRTTFEFIAAHPALGTASTVGGGGRYDKLVKSLGGPDVPAVGFGLGLDRLCLLLKESGQQFAPPVELFIAAADEGSADVAFGLVSRMRREGLRVEFDTRGGSLKSQMKRADKTGARFTLVLGQNERDSGQAQLKPMAGGDAIPVRLDDLASAVREAIARPAAPPAS</sequence>
<dbReference type="GO" id="GO:0005737">
    <property type="term" value="C:cytoplasm"/>
    <property type="evidence" value="ECO:0007669"/>
    <property type="project" value="UniProtKB-SubCell"/>
</dbReference>
<keyword evidence="5 11" id="KW-0436">Ligase</keyword>
<dbReference type="FunFam" id="3.30.930.10:FF:000005">
    <property type="entry name" value="Histidine--tRNA ligase"/>
    <property type="match status" value="1"/>
</dbReference>
<dbReference type="InterPro" id="IPR033656">
    <property type="entry name" value="HisRS_anticodon"/>
</dbReference>
<dbReference type="GO" id="GO:0006427">
    <property type="term" value="P:histidyl-tRNA aminoacylation"/>
    <property type="evidence" value="ECO:0007669"/>
    <property type="project" value="UniProtKB-UniRule"/>
</dbReference>
<proteinExistence type="inferred from homology"/>
<evidence type="ECO:0000313" key="14">
    <source>
        <dbReference type="EMBL" id="KFA93133.1"/>
    </source>
</evidence>
<dbReference type="Gene3D" id="3.30.930.10">
    <property type="entry name" value="Bira Bifunctional Protein, Domain 2"/>
    <property type="match status" value="1"/>
</dbReference>
<dbReference type="SUPFAM" id="SSF52954">
    <property type="entry name" value="Class II aaRS ABD-related"/>
    <property type="match status" value="1"/>
</dbReference>
<evidence type="ECO:0000256" key="4">
    <source>
        <dbReference type="ARBA" id="ARBA00022490"/>
    </source>
</evidence>
<dbReference type="AlphaFoldDB" id="A0A084SXE8"/>
<feature type="binding site" evidence="12">
    <location>
        <position position="259"/>
    </location>
    <ligand>
        <name>L-histidine</name>
        <dbReference type="ChEBI" id="CHEBI:57595"/>
    </ligand>
</feature>
<evidence type="ECO:0000256" key="1">
    <source>
        <dbReference type="ARBA" id="ARBA00004496"/>
    </source>
</evidence>
<dbReference type="Proteomes" id="UP000028547">
    <property type="component" value="Unassembled WGS sequence"/>
</dbReference>
<dbReference type="Gene3D" id="3.40.50.800">
    <property type="entry name" value="Anticodon-binding domain"/>
    <property type="match status" value="1"/>
</dbReference>
<feature type="binding site" evidence="12">
    <location>
        <begin position="263"/>
        <end position="264"/>
    </location>
    <ligand>
        <name>L-histidine</name>
        <dbReference type="ChEBI" id="CHEBI:57595"/>
    </ligand>
</feature>
<feature type="binding site" evidence="12">
    <location>
        <begin position="83"/>
        <end position="85"/>
    </location>
    <ligand>
        <name>L-histidine</name>
        <dbReference type="ChEBI" id="CHEBI:57595"/>
    </ligand>
</feature>
<evidence type="ECO:0000256" key="8">
    <source>
        <dbReference type="ARBA" id="ARBA00022917"/>
    </source>
</evidence>
<dbReference type="PROSITE" id="PS50862">
    <property type="entry name" value="AA_TRNA_LIGASE_II"/>
    <property type="match status" value="1"/>
</dbReference>
<comment type="subunit">
    <text evidence="3 11">Homodimer.</text>
</comment>
<dbReference type="PIRSF" id="PIRSF001549">
    <property type="entry name" value="His-tRNA_synth"/>
    <property type="match status" value="1"/>
</dbReference>
<dbReference type="GO" id="GO:0004821">
    <property type="term" value="F:histidine-tRNA ligase activity"/>
    <property type="evidence" value="ECO:0007669"/>
    <property type="project" value="UniProtKB-UniRule"/>
</dbReference>
<dbReference type="EC" id="6.1.1.21" evidence="11"/>
<feature type="binding site" evidence="12">
    <location>
        <position position="132"/>
    </location>
    <ligand>
        <name>L-histidine</name>
        <dbReference type="ChEBI" id="CHEBI:57595"/>
    </ligand>
</feature>
<keyword evidence="4 11" id="KW-0963">Cytoplasm</keyword>
<comment type="similarity">
    <text evidence="2 11">Belongs to the class-II aminoacyl-tRNA synthetase family.</text>
</comment>
<dbReference type="CDD" id="cd00859">
    <property type="entry name" value="HisRS_anticodon"/>
    <property type="match status" value="1"/>
</dbReference>
<dbReference type="HAMAP" id="MF_00127">
    <property type="entry name" value="His_tRNA_synth"/>
    <property type="match status" value="1"/>
</dbReference>
<dbReference type="InterPro" id="IPR004154">
    <property type="entry name" value="Anticodon-bd"/>
</dbReference>
<evidence type="ECO:0000259" key="13">
    <source>
        <dbReference type="PROSITE" id="PS50862"/>
    </source>
</evidence>
<evidence type="ECO:0000256" key="2">
    <source>
        <dbReference type="ARBA" id="ARBA00008226"/>
    </source>
</evidence>
<evidence type="ECO:0000256" key="5">
    <source>
        <dbReference type="ARBA" id="ARBA00022598"/>
    </source>
</evidence>
<dbReference type="SUPFAM" id="SSF55681">
    <property type="entry name" value="Class II aaRS and biotin synthetases"/>
    <property type="match status" value="1"/>
</dbReference>
<dbReference type="InterPro" id="IPR045864">
    <property type="entry name" value="aa-tRNA-synth_II/BPL/LPL"/>
</dbReference>
<keyword evidence="6 11" id="KW-0547">Nucleotide-binding</keyword>
<feature type="domain" description="Aminoacyl-transfer RNA synthetases class-II family profile" evidence="13">
    <location>
        <begin position="1"/>
        <end position="327"/>
    </location>
</feature>
<evidence type="ECO:0000256" key="3">
    <source>
        <dbReference type="ARBA" id="ARBA00011738"/>
    </source>
</evidence>
<feature type="binding site" evidence="12">
    <location>
        <position position="128"/>
    </location>
    <ligand>
        <name>L-histidine</name>
        <dbReference type="ChEBI" id="CHEBI:57595"/>
    </ligand>
</feature>
<protein>
    <recommendedName>
        <fullName evidence="11">Histidine--tRNA ligase</fullName>
        <ecNumber evidence="11">6.1.1.21</ecNumber>
    </recommendedName>
    <alternativeName>
        <fullName evidence="11">Histidyl-tRNA synthetase</fullName>
        <shortName evidence="11">HisRS</shortName>
    </alternativeName>
</protein>
<evidence type="ECO:0000256" key="6">
    <source>
        <dbReference type="ARBA" id="ARBA00022741"/>
    </source>
</evidence>
<dbReference type="InterPro" id="IPR004516">
    <property type="entry name" value="HisRS/HisZ"/>
</dbReference>
<reference evidence="14 15" key="1">
    <citation type="submission" date="2014-07" db="EMBL/GenBank/DDBJ databases">
        <title>Draft Genome Sequence of Gephyronic Acid Producer, Cystobacter violaceus Strain Cb vi76.</title>
        <authorList>
            <person name="Stevens D.C."/>
            <person name="Young J."/>
            <person name="Carmichael R."/>
            <person name="Tan J."/>
            <person name="Taylor R.E."/>
        </authorList>
    </citation>
    <scope>NUCLEOTIDE SEQUENCE [LARGE SCALE GENOMIC DNA]</scope>
    <source>
        <strain evidence="14 15">Cb vi76</strain>
    </source>
</reference>
<feature type="binding site" evidence="12">
    <location>
        <position position="114"/>
    </location>
    <ligand>
        <name>L-histidine</name>
        <dbReference type="ChEBI" id="CHEBI:57595"/>
    </ligand>
</feature>
<evidence type="ECO:0000313" key="15">
    <source>
        <dbReference type="Proteomes" id="UP000028547"/>
    </source>
</evidence>
<evidence type="ECO:0000256" key="12">
    <source>
        <dbReference type="PIRSR" id="PIRSR001549-1"/>
    </source>
</evidence>
<dbReference type="GO" id="GO:0005524">
    <property type="term" value="F:ATP binding"/>
    <property type="evidence" value="ECO:0007669"/>
    <property type="project" value="UniProtKB-UniRule"/>
</dbReference>
<evidence type="ECO:0000256" key="7">
    <source>
        <dbReference type="ARBA" id="ARBA00022840"/>
    </source>
</evidence>
<evidence type="ECO:0000256" key="10">
    <source>
        <dbReference type="ARBA" id="ARBA00047639"/>
    </source>
</evidence>
<keyword evidence="8 11" id="KW-0648">Protein biosynthesis</keyword>
<keyword evidence="7 11" id="KW-0067">ATP-binding</keyword>
<dbReference type="NCBIfam" id="TIGR00442">
    <property type="entry name" value="hisS"/>
    <property type="match status" value="1"/>
</dbReference>
<dbReference type="EMBL" id="JPMI01000069">
    <property type="protein sequence ID" value="KFA93133.1"/>
    <property type="molecule type" value="Genomic_DNA"/>
</dbReference>
<dbReference type="InterPro" id="IPR006195">
    <property type="entry name" value="aa-tRNA-synth_II"/>
</dbReference>
<dbReference type="CDD" id="cd00773">
    <property type="entry name" value="HisRS-like_core"/>
    <property type="match status" value="1"/>
</dbReference>
<evidence type="ECO:0000256" key="9">
    <source>
        <dbReference type="ARBA" id="ARBA00023146"/>
    </source>
</evidence>
<keyword evidence="9 11" id="KW-0030">Aminoacyl-tRNA synthetase</keyword>
<comment type="catalytic activity">
    <reaction evidence="10 11">
        <text>tRNA(His) + L-histidine + ATP = L-histidyl-tRNA(His) + AMP + diphosphate + H(+)</text>
        <dbReference type="Rhea" id="RHEA:17313"/>
        <dbReference type="Rhea" id="RHEA-COMP:9665"/>
        <dbReference type="Rhea" id="RHEA-COMP:9689"/>
        <dbReference type="ChEBI" id="CHEBI:15378"/>
        <dbReference type="ChEBI" id="CHEBI:30616"/>
        <dbReference type="ChEBI" id="CHEBI:33019"/>
        <dbReference type="ChEBI" id="CHEBI:57595"/>
        <dbReference type="ChEBI" id="CHEBI:78442"/>
        <dbReference type="ChEBI" id="CHEBI:78527"/>
        <dbReference type="ChEBI" id="CHEBI:456215"/>
        <dbReference type="EC" id="6.1.1.21"/>
    </reaction>
</comment>
<evidence type="ECO:0000256" key="11">
    <source>
        <dbReference type="HAMAP-Rule" id="MF_00127"/>
    </source>
</evidence>
<dbReference type="PANTHER" id="PTHR43707:SF1">
    <property type="entry name" value="HISTIDINE--TRNA LIGASE, MITOCHONDRIAL-RELATED"/>
    <property type="match status" value="1"/>
</dbReference>
<dbReference type="PANTHER" id="PTHR43707">
    <property type="entry name" value="HISTIDYL-TRNA SYNTHETASE"/>
    <property type="match status" value="1"/>
</dbReference>
<dbReference type="InterPro" id="IPR036621">
    <property type="entry name" value="Anticodon-bd_dom_sf"/>
</dbReference>
<dbReference type="InterPro" id="IPR041715">
    <property type="entry name" value="HisRS-like_core"/>
</dbReference>
<comment type="subcellular location">
    <subcellularLocation>
        <location evidence="1 11">Cytoplasm</location>
    </subcellularLocation>
</comment>
<dbReference type="Pfam" id="PF03129">
    <property type="entry name" value="HGTP_anticodon"/>
    <property type="match status" value="1"/>
</dbReference>
<accession>A0A084SXE8</accession>